<reference evidence="2 3" key="1">
    <citation type="journal article" date="2010" name="Nature">
        <title>Genome sequencing and analysis of the model grass Brachypodium distachyon.</title>
        <authorList>
            <consortium name="International Brachypodium Initiative"/>
        </authorList>
    </citation>
    <scope>NUCLEOTIDE SEQUENCE [LARGE SCALE GENOMIC DNA]</scope>
    <source>
        <strain evidence="2 3">Bd21</strain>
    </source>
</reference>
<accession>A0A0Q3HHS8</accession>
<protein>
    <submittedName>
        <fullName evidence="2 3">Uncharacterized protein</fullName>
    </submittedName>
</protein>
<dbReference type="Proteomes" id="UP000008810">
    <property type="component" value="Chromosome 4"/>
</dbReference>
<evidence type="ECO:0000256" key="1">
    <source>
        <dbReference type="SAM" id="MobiDB-lite"/>
    </source>
</evidence>
<gene>
    <name evidence="2" type="ORF">BRADI_4g14586v3</name>
</gene>
<evidence type="ECO:0000313" key="4">
    <source>
        <dbReference type="Proteomes" id="UP000008810"/>
    </source>
</evidence>
<keyword evidence="4" id="KW-1185">Reference proteome</keyword>
<sequence>MYPRSRKSCHYANENHSQEPLGLSSWQKRKLQRLSAEELKRKNMAWVPKDKHKDNSDVQAVVSRRATKVKKENNKSNKQFSRMFVSLCQDLRLAHPPYSSNIPLISLSWISSPSMISNPSWIYWDPWMHHNSLYHKRRNLSCFSQGQEKILCCFRALD</sequence>
<dbReference type="EMBL" id="CM000883">
    <property type="protein sequence ID" value="KQJ87963.1"/>
    <property type="molecule type" value="Genomic_DNA"/>
</dbReference>
<evidence type="ECO:0000313" key="2">
    <source>
        <dbReference type="EMBL" id="KQJ87963.1"/>
    </source>
</evidence>
<reference evidence="2" key="2">
    <citation type="submission" date="2017-06" db="EMBL/GenBank/DDBJ databases">
        <title>WGS assembly of Brachypodium distachyon.</title>
        <authorList>
            <consortium name="The International Brachypodium Initiative"/>
            <person name="Lucas S."/>
            <person name="Harmon-Smith M."/>
            <person name="Lail K."/>
            <person name="Tice H."/>
            <person name="Grimwood J."/>
            <person name="Bruce D."/>
            <person name="Barry K."/>
            <person name="Shu S."/>
            <person name="Lindquist E."/>
            <person name="Wang M."/>
            <person name="Pitluck S."/>
            <person name="Vogel J.P."/>
            <person name="Garvin D.F."/>
            <person name="Mockler T.C."/>
            <person name="Schmutz J."/>
            <person name="Rokhsar D."/>
            <person name="Bevan M.W."/>
        </authorList>
    </citation>
    <scope>NUCLEOTIDE SEQUENCE</scope>
    <source>
        <strain evidence="2">Bd21</strain>
    </source>
</reference>
<dbReference type="AlphaFoldDB" id="A0A0Q3HHS8"/>
<organism evidence="2">
    <name type="scientific">Brachypodium distachyon</name>
    <name type="common">Purple false brome</name>
    <name type="synonym">Trachynia distachya</name>
    <dbReference type="NCBI Taxonomy" id="15368"/>
    <lineage>
        <taxon>Eukaryota</taxon>
        <taxon>Viridiplantae</taxon>
        <taxon>Streptophyta</taxon>
        <taxon>Embryophyta</taxon>
        <taxon>Tracheophyta</taxon>
        <taxon>Spermatophyta</taxon>
        <taxon>Magnoliopsida</taxon>
        <taxon>Liliopsida</taxon>
        <taxon>Poales</taxon>
        <taxon>Poaceae</taxon>
        <taxon>BOP clade</taxon>
        <taxon>Pooideae</taxon>
        <taxon>Stipodae</taxon>
        <taxon>Brachypodieae</taxon>
        <taxon>Brachypodium</taxon>
    </lineage>
</organism>
<evidence type="ECO:0000313" key="3">
    <source>
        <dbReference type="EnsemblPlants" id="KQJ87963"/>
    </source>
</evidence>
<dbReference type="InParanoid" id="A0A0Q3HHS8"/>
<dbReference type="OrthoDB" id="695865at2759"/>
<dbReference type="EnsemblPlants" id="KQJ87963">
    <property type="protein sequence ID" value="KQJ87963"/>
    <property type="gene ID" value="BRADI_4g14586v3"/>
</dbReference>
<dbReference type="Gramene" id="KQJ87963">
    <property type="protein sequence ID" value="KQJ87963"/>
    <property type="gene ID" value="BRADI_4g14586v3"/>
</dbReference>
<proteinExistence type="predicted"/>
<feature type="region of interest" description="Disordered" evidence="1">
    <location>
        <begin position="1"/>
        <end position="24"/>
    </location>
</feature>
<reference evidence="3" key="3">
    <citation type="submission" date="2018-08" db="UniProtKB">
        <authorList>
            <consortium name="EnsemblPlants"/>
        </authorList>
    </citation>
    <scope>IDENTIFICATION</scope>
    <source>
        <strain evidence="3">cv. Bd21</strain>
    </source>
</reference>
<name>A0A0Q3HHS8_BRADI</name>